<reference evidence="1 2" key="1">
    <citation type="submission" date="2019-10" db="EMBL/GenBank/DDBJ databases">
        <title>Poseidonibacter ostreae sp. nov., isolated from the gut of the Ostrea denselamellosa.</title>
        <authorList>
            <person name="Choi A."/>
        </authorList>
    </citation>
    <scope>NUCLEOTIDE SEQUENCE [LARGE SCALE GENOMIC DNA]</scope>
    <source>
        <strain evidence="1 2">SJOD-M-33</strain>
    </source>
</reference>
<evidence type="ECO:0000313" key="1">
    <source>
        <dbReference type="EMBL" id="KAB7891273.1"/>
    </source>
</evidence>
<dbReference type="RefSeq" id="WP_152279375.1">
    <property type="nucleotide sequence ID" value="NZ_WFKK01000001.1"/>
</dbReference>
<comment type="caution">
    <text evidence="1">The sequence shown here is derived from an EMBL/GenBank/DDBJ whole genome shotgun (WGS) entry which is preliminary data.</text>
</comment>
<evidence type="ECO:0000313" key="2">
    <source>
        <dbReference type="Proteomes" id="UP000472839"/>
    </source>
</evidence>
<dbReference type="AlphaFoldDB" id="A0A6L4WX00"/>
<dbReference type="EMBL" id="WFKK01000001">
    <property type="protein sequence ID" value="KAB7891273.1"/>
    <property type="molecule type" value="Genomic_DNA"/>
</dbReference>
<protein>
    <submittedName>
        <fullName evidence="1">Uncharacterized protein</fullName>
    </submittedName>
</protein>
<gene>
    <name evidence="1" type="ORF">GBG19_00120</name>
</gene>
<accession>A0A6L4WX00</accession>
<proteinExistence type="predicted"/>
<sequence length="1152" mass="129949">MVCPRSAIIATFLYLDRVEKEGKLNLKSDSDIKKIISEVEVSLDKYISDVKKFDNSIKDLPHNDVPVFHIASKHSIGGANFIKEKGVQTIKDNDKTFEVQTSHKISPTLDSAVIQNGEIEKQLKERMANNISLPDDETVYIGVSKARDVSHKLENGIMNFLSEYNLREMFDLNEIDSLTDIIQKLSVTEIVNPYISSGSHKVKELALEFSEAKLDGIITAIESSPLNSIIITANLDVPIMLESMKDTINLKYRTDLLDLINTKSMSFSKFKEEINYKYKTEDNMDFIDAVSVAKNLELNIAFKPLSHDMGILFTKKDKEEGELLRYAHIVSKKEVLNEKLNEKILVESIPKEVNIDLSGTLSVHLDYDNDKVDLAKISSERTDRPYFYHSNLADGRIPILIIDESDTAPNGSSATVMREIAKKATNIVAGTGTGITGTARSIVSQLANSGTIDNIEELEKRFTELCGVFEIKSPFFKILYRAMNLDKGYRESFKRCLSDIANIKKNSKDASNISKRLEEYTKEVLGNFKNNDVLAPALENLNYFDAVKGSNKIFNGILNDKEFFNANYMHDGKKIFENFVFSLRSDIVKEVAGVQAGMLASLIMSQKDSSISITTREGLTGKKENMNFIDLEAQQEVKEKIFTNELEDEQLDVNVLAPKLISEYFNKKAELNYTAQVFTVLRNNFDSFVDAYRQSDKVGKSNLKILTDASDMTPKDFIYNTSKSGKSTTDDIKSLYVEYLKNNGALLPKTKAGLTDESLKAFEVALEVFEDYVINVHVLAKETNNEKSYIMNYFAPENMYSLFGENKATKEILTTENAFPINLDTNKPYVFSVPIVFMKDSWKDFCENPISYTASMINTEITDILDNFTSKGKEELIQNSIFKNEKPVIVSSRVATSIMNLYDTVAIASKRPQSNEKFIVLAVSTAETNRAIDKIDKEFLQKHNIEVVSVDSTKVAVEVAKANSKKLQFSVNSNYIPISRGLSLAESDDIIVTDNIDRKADAIQLLARGMNPSKNILDSDIQMFNGGNTFDVSINFSEEISKVHDFISNVEEKLEFTHDGTMVLNDTNLELESYGKDMIRSKDTLNTKPTYSSLINEEIHRSNEVYKGFTSGKMSDTKDTEINKFFEASKTYEHVIESNNQDQEEENNIDFM</sequence>
<organism evidence="1 2">
    <name type="scientific">Poseidonibacter ostreae</name>
    <dbReference type="NCBI Taxonomy" id="2654171"/>
    <lineage>
        <taxon>Bacteria</taxon>
        <taxon>Pseudomonadati</taxon>
        <taxon>Campylobacterota</taxon>
        <taxon>Epsilonproteobacteria</taxon>
        <taxon>Campylobacterales</taxon>
        <taxon>Arcobacteraceae</taxon>
        <taxon>Poseidonibacter</taxon>
    </lineage>
</organism>
<name>A0A6L4WX00_9BACT</name>
<dbReference type="Proteomes" id="UP000472839">
    <property type="component" value="Unassembled WGS sequence"/>
</dbReference>